<dbReference type="InterPro" id="IPR044607">
    <property type="entry name" value="RKD-like"/>
</dbReference>
<keyword evidence="6" id="KW-0539">Nucleus</keyword>
<dbReference type="InterPro" id="IPR003035">
    <property type="entry name" value="RWP-RK_dom"/>
</dbReference>
<dbReference type="EMBL" id="HBEO01000719">
    <property type="protein sequence ID" value="CAD8465985.1"/>
    <property type="molecule type" value="Transcribed_RNA"/>
</dbReference>
<organism evidence="9">
    <name type="scientific">Hanusia phi</name>
    <dbReference type="NCBI Taxonomy" id="3032"/>
    <lineage>
        <taxon>Eukaryota</taxon>
        <taxon>Cryptophyceae</taxon>
        <taxon>Pyrenomonadales</taxon>
        <taxon>Geminigeraceae</taxon>
        <taxon>Hanusia</taxon>
    </lineage>
</organism>
<feature type="region of interest" description="Disordered" evidence="7">
    <location>
        <begin position="1"/>
        <end position="25"/>
    </location>
</feature>
<accession>A0A7S0H897</accession>
<evidence type="ECO:0000256" key="6">
    <source>
        <dbReference type="ARBA" id="ARBA00023242"/>
    </source>
</evidence>
<evidence type="ECO:0000256" key="1">
    <source>
        <dbReference type="ARBA" id="ARBA00004049"/>
    </source>
</evidence>
<dbReference type="PANTHER" id="PTHR46373:SF9">
    <property type="entry name" value="OS01G0246500 PROTEIN"/>
    <property type="match status" value="1"/>
</dbReference>
<evidence type="ECO:0000313" key="9">
    <source>
        <dbReference type="EMBL" id="CAD8465985.1"/>
    </source>
</evidence>
<keyword evidence="5" id="KW-0804">Transcription</keyword>
<feature type="region of interest" description="Disordered" evidence="7">
    <location>
        <begin position="128"/>
        <end position="153"/>
    </location>
</feature>
<evidence type="ECO:0000256" key="2">
    <source>
        <dbReference type="ARBA" id="ARBA00023015"/>
    </source>
</evidence>
<evidence type="ECO:0000256" key="3">
    <source>
        <dbReference type="ARBA" id="ARBA00023054"/>
    </source>
</evidence>
<gene>
    <name evidence="9" type="ORF">HPHI1048_LOCUS516</name>
</gene>
<keyword evidence="3" id="KW-0175">Coiled coil</keyword>
<evidence type="ECO:0000256" key="5">
    <source>
        <dbReference type="ARBA" id="ARBA00023163"/>
    </source>
</evidence>
<dbReference type="GO" id="GO:0003700">
    <property type="term" value="F:DNA-binding transcription factor activity"/>
    <property type="evidence" value="ECO:0007669"/>
    <property type="project" value="InterPro"/>
</dbReference>
<feature type="compositionally biased region" description="Polar residues" evidence="7">
    <location>
        <begin position="8"/>
        <end position="18"/>
    </location>
</feature>
<sequence length="180" mass="19698">MEPHNMDDANSSHNSFPNASPPPPTSACDTIAVVYPRKKFGQPQVRGQRVSLSKEDIEKLFHLRQVEAAELLGLSLTALKTVCRKVGILRWPYSRDRQLAALGQVSSSGGRHQEGIDMRRGELLEEGTVASEGGHESASGRAQGLGVDEEQGAEEMEGSLDAKWIAWYMFATDESSVSMR</sequence>
<keyword evidence="2" id="KW-0805">Transcription regulation</keyword>
<evidence type="ECO:0000256" key="4">
    <source>
        <dbReference type="ARBA" id="ARBA00023125"/>
    </source>
</evidence>
<proteinExistence type="predicted"/>
<evidence type="ECO:0000256" key="7">
    <source>
        <dbReference type="SAM" id="MobiDB-lite"/>
    </source>
</evidence>
<comment type="function">
    <text evidence="1">Putative transcription factor.</text>
</comment>
<feature type="domain" description="RWP-RK" evidence="8">
    <location>
        <begin position="35"/>
        <end position="122"/>
    </location>
</feature>
<dbReference type="PANTHER" id="PTHR46373">
    <property type="entry name" value="PROTEIN RKD4"/>
    <property type="match status" value="1"/>
</dbReference>
<name>A0A7S0H897_9CRYP</name>
<dbReference type="Pfam" id="PF02042">
    <property type="entry name" value="RWP-RK"/>
    <property type="match status" value="1"/>
</dbReference>
<dbReference type="PROSITE" id="PS51519">
    <property type="entry name" value="RWP_RK"/>
    <property type="match status" value="1"/>
</dbReference>
<reference evidence="9" key="1">
    <citation type="submission" date="2021-01" db="EMBL/GenBank/DDBJ databases">
        <authorList>
            <person name="Corre E."/>
            <person name="Pelletier E."/>
            <person name="Niang G."/>
            <person name="Scheremetjew M."/>
            <person name="Finn R."/>
            <person name="Kale V."/>
            <person name="Holt S."/>
            <person name="Cochrane G."/>
            <person name="Meng A."/>
            <person name="Brown T."/>
            <person name="Cohen L."/>
        </authorList>
    </citation>
    <scope>NUCLEOTIDE SEQUENCE</scope>
    <source>
        <strain evidence="9">CCMP325</strain>
    </source>
</reference>
<dbReference type="GO" id="GO:0003677">
    <property type="term" value="F:DNA binding"/>
    <property type="evidence" value="ECO:0007669"/>
    <property type="project" value="UniProtKB-KW"/>
</dbReference>
<keyword evidence="4" id="KW-0238">DNA-binding</keyword>
<dbReference type="AlphaFoldDB" id="A0A7S0H897"/>
<evidence type="ECO:0000259" key="8">
    <source>
        <dbReference type="PROSITE" id="PS51519"/>
    </source>
</evidence>
<protein>
    <recommendedName>
        <fullName evidence="8">RWP-RK domain-containing protein</fullName>
    </recommendedName>
</protein>